<dbReference type="AlphaFoldDB" id="A0AAW7XLH7"/>
<keyword evidence="4 6" id="KW-1133">Transmembrane helix</keyword>
<feature type="transmembrane region" description="Helical" evidence="6">
    <location>
        <begin position="151"/>
        <end position="174"/>
    </location>
</feature>
<comment type="function">
    <text evidence="6">Involved in copper resistance.</text>
</comment>
<evidence type="ECO:0000313" key="9">
    <source>
        <dbReference type="Proteomes" id="UP001169862"/>
    </source>
</evidence>
<feature type="transmembrane region" description="Helical" evidence="6">
    <location>
        <begin position="120"/>
        <end position="139"/>
    </location>
</feature>
<comment type="subcellular location">
    <subcellularLocation>
        <location evidence="6">Cell inner membrane</location>
        <topology evidence="6">Multi-pass membrane protein</topology>
    </subcellularLocation>
    <subcellularLocation>
        <location evidence="1">Cell membrane</location>
        <topology evidence="1">Multi-pass membrane protein</topology>
    </subcellularLocation>
</comment>
<dbReference type="InterPro" id="IPR032694">
    <property type="entry name" value="CopC/D"/>
</dbReference>
<evidence type="ECO:0000256" key="4">
    <source>
        <dbReference type="ARBA" id="ARBA00022989"/>
    </source>
</evidence>
<evidence type="ECO:0000313" key="8">
    <source>
        <dbReference type="EMBL" id="MDO6455128.1"/>
    </source>
</evidence>
<dbReference type="PANTHER" id="PTHR34820:SF4">
    <property type="entry name" value="INNER MEMBRANE PROTEIN YEBZ"/>
    <property type="match status" value="1"/>
</dbReference>
<dbReference type="RefSeq" id="WP_303552053.1">
    <property type="nucleotide sequence ID" value="NZ_JAUOPG010000012.1"/>
</dbReference>
<feature type="transmembrane region" description="Helical" evidence="6">
    <location>
        <begin position="43"/>
        <end position="65"/>
    </location>
</feature>
<dbReference type="InterPro" id="IPR008457">
    <property type="entry name" value="Cu-R_CopD_dom"/>
</dbReference>
<dbReference type="PANTHER" id="PTHR34820">
    <property type="entry name" value="INNER MEMBRANE PROTEIN YEBZ"/>
    <property type="match status" value="1"/>
</dbReference>
<comment type="similarity">
    <text evidence="6">Belongs to the CopD family.</text>
</comment>
<dbReference type="Proteomes" id="UP001169862">
    <property type="component" value="Unassembled WGS sequence"/>
</dbReference>
<dbReference type="GO" id="GO:0005886">
    <property type="term" value="C:plasma membrane"/>
    <property type="evidence" value="ECO:0007669"/>
    <property type="project" value="UniProtKB-SubCell"/>
</dbReference>
<reference evidence="8" key="1">
    <citation type="submission" date="2023-07" db="EMBL/GenBank/DDBJ databases">
        <title>Genome content predicts the carbon catabolic preferences of heterotrophic bacteria.</title>
        <authorList>
            <person name="Gralka M."/>
        </authorList>
    </citation>
    <scope>NUCLEOTIDE SEQUENCE</scope>
    <source>
        <strain evidence="8">I2M16</strain>
    </source>
</reference>
<evidence type="ECO:0000256" key="5">
    <source>
        <dbReference type="ARBA" id="ARBA00023136"/>
    </source>
</evidence>
<dbReference type="EMBL" id="JAUOPG010000012">
    <property type="protein sequence ID" value="MDO6455128.1"/>
    <property type="molecule type" value="Genomic_DNA"/>
</dbReference>
<evidence type="ECO:0000256" key="6">
    <source>
        <dbReference type="RuleBase" id="RU369037"/>
    </source>
</evidence>
<gene>
    <name evidence="8" type="ORF">Q4490_16265</name>
</gene>
<protein>
    <recommendedName>
        <fullName evidence="6">Copper resistance protein D</fullName>
    </recommendedName>
</protein>
<keyword evidence="6" id="KW-0997">Cell inner membrane</keyword>
<proteinExistence type="inferred from homology"/>
<feature type="transmembrane region" description="Helical" evidence="6">
    <location>
        <begin position="195"/>
        <end position="215"/>
    </location>
</feature>
<dbReference type="GO" id="GO:0006825">
    <property type="term" value="P:copper ion transport"/>
    <property type="evidence" value="ECO:0007669"/>
    <property type="project" value="InterPro"/>
</dbReference>
<evidence type="ECO:0000256" key="2">
    <source>
        <dbReference type="ARBA" id="ARBA00022475"/>
    </source>
</evidence>
<keyword evidence="2 6" id="KW-1003">Cell membrane</keyword>
<feature type="transmembrane region" description="Helical" evidence="6">
    <location>
        <begin position="85"/>
        <end position="108"/>
    </location>
</feature>
<feature type="transmembrane region" description="Helical" evidence="6">
    <location>
        <begin position="272"/>
        <end position="291"/>
    </location>
</feature>
<sequence length="292" mass="31649">MAFMDWEWVVLMTRWLVYLCISGAVGGLASFCLFKRFPALFPLLLRYSIAACVMGFVATGLHFLVRVGALAETGFSGMFDPLMVSVLWGASVGEATLYRLIGFGVLILSMIASRKSVYSGASFMFYVAILGCVLIAISFTKTGHIAQMTLLSSVLLTAHILLTFWWMGSLYPLWIAARRLAPQESSHVMHVFGKVAVVVVVGLVVCGGVLSYQLTGWVGLLGSEYGFWLLLKIALVGLILVLAGVHKLFLVPAILTHNNAQRLATSLLFEKLLGMSILAVTTVLTTLVGPAH</sequence>
<dbReference type="GO" id="GO:0046688">
    <property type="term" value="P:response to copper ion"/>
    <property type="evidence" value="ECO:0007669"/>
    <property type="project" value="UniProtKB-UniRule"/>
</dbReference>
<keyword evidence="5 6" id="KW-0472">Membrane</keyword>
<evidence type="ECO:0000256" key="3">
    <source>
        <dbReference type="ARBA" id="ARBA00022692"/>
    </source>
</evidence>
<dbReference type="Pfam" id="PF05425">
    <property type="entry name" value="CopD"/>
    <property type="match status" value="1"/>
</dbReference>
<evidence type="ECO:0000256" key="1">
    <source>
        <dbReference type="ARBA" id="ARBA00004651"/>
    </source>
</evidence>
<feature type="domain" description="Copper resistance protein D" evidence="7">
    <location>
        <begin position="188"/>
        <end position="284"/>
    </location>
</feature>
<feature type="transmembrane region" description="Helical" evidence="6">
    <location>
        <begin position="15"/>
        <end position="34"/>
    </location>
</feature>
<name>A0AAW7XLH7_9GAMM</name>
<accession>A0AAW7XLH7</accession>
<feature type="transmembrane region" description="Helical" evidence="6">
    <location>
        <begin position="227"/>
        <end position="251"/>
    </location>
</feature>
<organism evidence="8 9">
    <name type="scientific">Neptunomonas phycophila</name>
    <dbReference type="NCBI Taxonomy" id="1572645"/>
    <lineage>
        <taxon>Bacteria</taxon>
        <taxon>Pseudomonadati</taxon>
        <taxon>Pseudomonadota</taxon>
        <taxon>Gammaproteobacteria</taxon>
        <taxon>Oceanospirillales</taxon>
        <taxon>Oceanospirillaceae</taxon>
        <taxon>Neptunomonas</taxon>
    </lineage>
</organism>
<comment type="caution">
    <text evidence="8">The sequence shown here is derived from an EMBL/GenBank/DDBJ whole genome shotgun (WGS) entry which is preliminary data.</text>
</comment>
<keyword evidence="6" id="KW-0186">Copper</keyword>
<evidence type="ECO:0000259" key="7">
    <source>
        <dbReference type="Pfam" id="PF05425"/>
    </source>
</evidence>
<keyword evidence="3 6" id="KW-0812">Transmembrane</keyword>